<dbReference type="Proteomes" id="UP001362999">
    <property type="component" value="Unassembled WGS sequence"/>
</dbReference>
<gene>
    <name evidence="2" type="ORF">R3P38DRAFT_154909</name>
</gene>
<sequence length="209" mass="24288">MNRQSPARPLGPPDKQWAQRSDSKLLEENESSATLRAVLDIYFDRFLVLKAIQGFGYERSEPCSSNFDAPKRYHFRNISELYPDSQSTPNSHHTGMRFPCHSLTQGPRADSNRYAQITVLQIRLHSRGTNPRECGAFGRPIWRGIPFHFNDYLPELRWICLCVAGTCRVNRRRRRKWKHVKQVDELRTSLTAMVLMTSLKSSLVYMCRS</sequence>
<accession>A0AAV9ZU81</accession>
<evidence type="ECO:0000313" key="2">
    <source>
        <dbReference type="EMBL" id="KAK6992538.1"/>
    </source>
</evidence>
<dbReference type="EMBL" id="JAWWNJ010000109">
    <property type="protein sequence ID" value="KAK6992538.1"/>
    <property type="molecule type" value="Genomic_DNA"/>
</dbReference>
<name>A0AAV9ZU81_9AGAR</name>
<dbReference type="AlphaFoldDB" id="A0AAV9ZU81"/>
<evidence type="ECO:0000313" key="3">
    <source>
        <dbReference type="Proteomes" id="UP001362999"/>
    </source>
</evidence>
<organism evidence="2 3">
    <name type="scientific">Favolaschia claudopus</name>
    <dbReference type="NCBI Taxonomy" id="2862362"/>
    <lineage>
        <taxon>Eukaryota</taxon>
        <taxon>Fungi</taxon>
        <taxon>Dikarya</taxon>
        <taxon>Basidiomycota</taxon>
        <taxon>Agaricomycotina</taxon>
        <taxon>Agaricomycetes</taxon>
        <taxon>Agaricomycetidae</taxon>
        <taxon>Agaricales</taxon>
        <taxon>Marasmiineae</taxon>
        <taxon>Mycenaceae</taxon>
        <taxon>Favolaschia</taxon>
    </lineage>
</organism>
<evidence type="ECO:0008006" key="4">
    <source>
        <dbReference type="Google" id="ProtNLM"/>
    </source>
</evidence>
<protein>
    <recommendedName>
        <fullName evidence="4">Maturase K</fullName>
    </recommendedName>
</protein>
<proteinExistence type="predicted"/>
<evidence type="ECO:0000256" key="1">
    <source>
        <dbReference type="SAM" id="MobiDB-lite"/>
    </source>
</evidence>
<feature type="region of interest" description="Disordered" evidence="1">
    <location>
        <begin position="1"/>
        <end position="21"/>
    </location>
</feature>
<keyword evidence="3" id="KW-1185">Reference proteome</keyword>
<reference evidence="2 3" key="1">
    <citation type="journal article" date="2024" name="J Genomics">
        <title>Draft genome sequencing and assembly of Favolaschia claudopus CIRM-BRFM 2984 isolated from oak limbs.</title>
        <authorList>
            <person name="Navarro D."/>
            <person name="Drula E."/>
            <person name="Chaduli D."/>
            <person name="Cazenave R."/>
            <person name="Ahrendt S."/>
            <person name="Wang J."/>
            <person name="Lipzen A."/>
            <person name="Daum C."/>
            <person name="Barry K."/>
            <person name="Grigoriev I.V."/>
            <person name="Favel A."/>
            <person name="Rosso M.N."/>
            <person name="Martin F."/>
        </authorList>
    </citation>
    <scope>NUCLEOTIDE SEQUENCE [LARGE SCALE GENOMIC DNA]</scope>
    <source>
        <strain evidence="2 3">CIRM-BRFM 2984</strain>
    </source>
</reference>
<comment type="caution">
    <text evidence="2">The sequence shown here is derived from an EMBL/GenBank/DDBJ whole genome shotgun (WGS) entry which is preliminary data.</text>
</comment>